<name>A0ABR4C6T6_9HELO</name>
<feature type="compositionally biased region" description="Polar residues" evidence="1">
    <location>
        <begin position="175"/>
        <end position="210"/>
    </location>
</feature>
<comment type="caution">
    <text evidence="2">The sequence shown here is derived from an EMBL/GenBank/DDBJ whole genome shotgun (WGS) entry which is preliminary data.</text>
</comment>
<gene>
    <name evidence="2" type="ORF">VTL71DRAFT_3321</name>
</gene>
<organism evidence="2 3">
    <name type="scientific">Oculimacula yallundae</name>
    <dbReference type="NCBI Taxonomy" id="86028"/>
    <lineage>
        <taxon>Eukaryota</taxon>
        <taxon>Fungi</taxon>
        <taxon>Dikarya</taxon>
        <taxon>Ascomycota</taxon>
        <taxon>Pezizomycotina</taxon>
        <taxon>Leotiomycetes</taxon>
        <taxon>Helotiales</taxon>
        <taxon>Ploettnerulaceae</taxon>
        <taxon>Oculimacula</taxon>
    </lineage>
</organism>
<sequence length="292" mass="31970">MCDHSTVEPTLRYPDECRGIPTGYLSLLEHRLSETESLLYHALSELRALALRDEPGSGLVALENPGRYRTYREVGGGKKTKMEEWRMYPLGTLEEVERWRRFVGGELGGVETHDEIPDESSRVQSAEYQNLPNEQPTHTNSDRDLLVSSNVEAGSEFSVAAGLIGVSRVHDRTQNQKQQSANPNSASSTNQLSNFLDSTTLPRSHSTPGNVQGLPGTAYAAGSTPTRDMQTFGIAPEPDLRTQSRPDNQSHNTDGSGTPFPSHDPDTDNGSDLDITHQNVGRKSLLGTEKVG</sequence>
<accession>A0ABR4C6T6</accession>
<protein>
    <submittedName>
        <fullName evidence="2">Uncharacterized protein</fullName>
    </submittedName>
</protein>
<proteinExistence type="predicted"/>
<feature type="compositionally biased region" description="Polar residues" evidence="1">
    <location>
        <begin position="245"/>
        <end position="256"/>
    </location>
</feature>
<reference evidence="2 3" key="1">
    <citation type="journal article" date="2024" name="Commun. Biol.">
        <title>Comparative genomic analysis of thermophilic fungi reveals convergent evolutionary adaptations and gene losses.</title>
        <authorList>
            <person name="Steindorff A.S."/>
            <person name="Aguilar-Pontes M.V."/>
            <person name="Robinson A.J."/>
            <person name="Andreopoulos B."/>
            <person name="LaButti K."/>
            <person name="Kuo A."/>
            <person name="Mondo S."/>
            <person name="Riley R."/>
            <person name="Otillar R."/>
            <person name="Haridas S."/>
            <person name="Lipzen A."/>
            <person name="Grimwood J."/>
            <person name="Schmutz J."/>
            <person name="Clum A."/>
            <person name="Reid I.D."/>
            <person name="Moisan M.C."/>
            <person name="Butler G."/>
            <person name="Nguyen T.T.M."/>
            <person name="Dewar K."/>
            <person name="Conant G."/>
            <person name="Drula E."/>
            <person name="Henrissat B."/>
            <person name="Hansel C."/>
            <person name="Singer S."/>
            <person name="Hutchinson M.I."/>
            <person name="de Vries R.P."/>
            <person name="Natvig D.O."/>
            <person name="Powell A.J."/>
            <person name="Tsang A."/>
            <person name="Grigoriev I.V."/>
        </authorList>
    </citation>
    <scope>NUCLEOTIDE SEQUENCE [LARGE SCALE GENOMIC DNA]</scope>
    <source>
        <strain evidence="2 3">CBS 494.80</strain>
    </source>
</reference>
<evidence type="ECO:0000256" key="1">
    <source>
        <dbReference type="SAM" id="MobiDB-lite"/>
    </source>
</evidence>
<evidence type="ECO:0000313" key="3">
    <source>
        <dbReference type="Proteomes" id="UP001595075"/>
    </source>
</evidence>
<feature type="region of interest" description="Disordered" evidence="1">
    <location>
        <begin position="171"/>
        <end position="292"/>
    </location>
</feature>
<evidence type="ECO:0000313" key="2">
    <source>
        <dbReference type="EMBL" id="KAL2065651.1"/>
    </source>
</evidence>
<dbReference type="Proteomes" id="UP001595075">
    <property type="component" value="Unassembled WGS sequence"/>
</dbReference>
<keyword evidence="3" id="KW-1185">Reference proteome</keyword>
<dbReference type="EMBL" id="JAZHXI010000012">
    <property type="protein sequence ID" value="KAL2065651.1"/>
    <property type="molecule type" value="Genomic_DNA"/>
</dbReference>